<dbReference type="Proteomes" id="UP000637423">
    <property type="component" value="Unassembled WGS sequence"/>
</dbReference>
<reference evidence="1" key="2">
    <citation type="submission" date="2020-09" db="EMBL/GenBank/DDBJ databases">
        <authorList>
            <person name="Sun Q."/>
            <person name="Zhou Y."/>
        </authorList>
    </citation>
    <scope>NUCLEOTIDE SEQUENCE</scope>
    <source>
        <strain evidence="1">CGMCC 1.10998</strain>
    </source>
</reference>
<comment type="caution">
    <text evidence="1">The sequence shown here is derived from an EMBL/GenBank/DDBJ whole genome shotgun (WGS) entry which is preliminary data.</text>
</comment>
<dbReference type="EMBL" id="BMED01000002">
    <property type="protein sequence ID" value="GGC71758.1"/>
    <property type="molecule type" value="Genomic_DNA"/>
</dbReference>
<sequence>MQTDLPPLAHANLMAAACELESASFLEQEFIQHLKEISYLTERIVVEDVMGMINEARRGAGLPEVRNADHVEEEISNRKLHFLHVIKRALNEFPTASLIEIISNAVAAVTRNGAQHAPALIEQLVDSYEIECQDFLNKESETVRTLIQTIDKIAERGEGAIEPLVAQLERVARKWSKVVRPIQQIAVSRGMGHAMTRGIAYDMRELAIRMFNEHDQLAPAQQITRFLTELFSDVDGMSELFKKDAEVLARSENDRKSFNESASQSEQAIHYSAKVGRIFGRRLSIAAGKIEWKGKQYALNEITGVRWDSDNLPANDIRPRIYYVGFSDEESEVFLVLRKRGIYADFVNALWTGVGPRMLNNFLDALKQGKEIRFGDILIKDEGVVLTRRKLVMKDEAMFLPWRKVITWKANGFYYIASEDDKRINEGLSYRDMLNVRILDCALSMAQDVAGLKRLSELLS</sequence>
<dbReference type="AlphaFoldDB" id="A0A916UFK1"/>
<keyword evidence="2" id="KW-1185">Reference proteome</keyword>
<evidence type="ECO:0000313" key="2">
    <source>
        <dbReference type="Proteomes" id="UP000637423"/>
    </source>
</evidence>
<evidence type="ECO:0000313" key="1">
    <source>
        <dbReference type="EMBL" id="GGC71758.1"/>
    </source>
</evidence>
<proteinExistence type="predicted"/>
<protein>
    <submittedName>
        <fullName evidence="1">Uncharacterized protein</fullName>
    </submittedName>
</protein>
<gene>
    <name evidence="1" type="ORF">GCM10011396_18530</name>
</gene>
<name>A0A916UFK1_9BURK</name>
<accession>A0A916UFK1</accession>
<reference evidence="1" key="1">
    <citation type="journal article" date="2014" name="Int. J. Syst. Evol. Microbiol.">
        <title>Complete genome sequence of Corynebacterium casei LMG S-19264T (=DSM 44701T), isolated from a smear-ripened cheese.</title>
        <authorList>
            <consortium name="US DOE Joint Genome Institute (JGI-PGF)"/>
            <person name="Walter F."/>
            <person name="Albersmeier A."/>
            <person name="Kalinowski J."/>
            <person name="Ruckert C."/>
        </authorList>
    </citation>
    <scope>NUCLEOTIDE SEQUENCE</scope>
    <source>
        <strain evidence="1">CGMCC 1.10998</strain>
    </source>
</reference>
<organism evidence="1 2">
    <name type="scientific">Undibacterium terreum</name>
    <dbReference type="NCBI Taxonomy" id="1224302"/>
    <lineage>
        <taxon>Bacteria</taxon>
        <taxon>Pseudomonadati</taxon>
        <taxon>Pseudomonadota</taxon>
        <taxon>Betaproteobacteria</taxon>
        <taxon>Burkholderiales</taxon>
        <taxon>Oxalobacteraceae</taxon>
        <taxon>Undibacterium</taxon>
    </lineage>
</organism>